<dbReference type="GO" id="GO:0019305">
    <property type="term" value="P:dTDP-rhamnose biosynthetic process"/>
    <property type="evidence" value="ECO:0007669"/>
    <property type="project" value="UniProtKB-UniPathway"/>
</dbReference>
<dbReference type="GO" id="GO:0008831">
    <property type="term" value="F:dTDP-4-dehydrorhamnose reductase activity"/>
    <property type="evidence" value="ECO:0007669"/>
    <property type="project" value="UniProtKB-EC"/>
</dbReference>
<comment type="catalytic activity">
    <reaction evidence="5">
        <text>dTDP-beta-L-rhamnose + NADP(+) = dTDP-4-dehydro-beta-L-rhamnose + NADPH + H(+)</text>
        <dbReference type="Rhea" id="RHEA:21796"/>
        <dbReference type="ChEBI" id="CHEBI:15378"/>
        <dbReference type="ChEBI" id="CHEBI:57510"/>
        <dbReference type="ChEBI" id="CHEBI:57783"/>
        <dbReference type="ChEBI" id="CHEBI:58349"/>
        <dbReference type="ChEBI" id="CHEBI:62830"/>
        <dbReference type="EC" id="1.1.1.133"/>
    </reaction>
</comment>
<evidence type="ECO:0000256" key="6">
    <source>
        <dbReference type="RuleBase" id="RU364082"/>
    </source>
</evidence>
<evidence type="ECO:0000256" key="4">
    <source>
        <dbReference type="ARBA" id="ARBA00017099"/>
    </source>
</evidence>
<evidence type="ECO:0000256" key="2">
    <source>
        <dbReference type="ARBA" id="ARBA00010944"/>
    </source>
</evidence>
<evidence type="ECO:0000313" key="8">
    <source>
        <dbReference type="EMBL" id="TGN12248.1"/>
    </source>
</evidence>
<evidence type="ECO:0000256" key="5">
    <source>
        <dbReference type="ARBA" id="ARBA00048200"/>
    </source>
</evidence>
<evidence type="ECO:0000259" key="7">
    <source>
        <dbReference type="Pfam" id="PF04321"/>
    </source>
</evidence>
<evidence type="ECO:0000256" key="3">
    <source>
        <dbReference type="ARBA" id="ARBA00012929"/>
    </source>
</evidence>
<dbReference type="AlphaFoldDB" id="A0A6H3NKT3"/>
<dbReference type="NCBIfam" id="TIGR01214">
    <property type="entry name" value="rmlD"/>
    <property type="match status" value="1"/>
</dbReference>
<comment type="similarity">
    <text evidence="2 6">Belongs to the dTDP-4-dehydrorhamnose reductase family.</text>
</comment>
<dbReference type="EMBL" id="RQHU01000019">
    <property type="protein sequence ID" value="TGN12248.1"/>
    <property type="molecule type" value="Genomic_DNA"/>
</dbReference>
<gene>
    <name evidence="8" type="primary">rfbD</name>
    <name evidence="8" type="ORF">EHR08_12735</name>
</gene>
<dbReference type="Gene3D" id="3.40.50.720">
    <property type="entry name" value="NAD(P)-binding Rossmann-like Domain"/>
    <property type="match status" value="1"/>
</dbReference>
<name>A0A6H3NKT3_9LEPT</name>
<dbReference type="InterPro" id="IPR029903">
    <property type="entry name" value="RmlD-like-bd"/>
</dbReference>
<comment type="caution">
    <text evidence="8">The sequence shown here is derived from an EMBL/GenBank/DDBJ whole genome shotgun (WGS) entry which is preliminary data.</text>
</comment>
<comment type="pathway">
    <text evidence="1 6">Carbohydrate biosynthesis; dTDP-L-rhamnose biosynthesis.</text>
</comment>
<dbReference type="Pfam" id="PF04321">
    <property type="entry name" value="RmlD_sub_bind"/>
    <property type="match status" value="1"/>
</dbReference>
<dbReference type="UniPathway" id="UPA00124"/>
<dbReference type="RefSeq" id="WP_135746429.1">
    <property type="nucleotide sequence ID" value="NZ_JAIZBI010000002.1"/>
</dbReference>
<evidence type="ECO:0000256" key="1">
    <source>
        <dbReference type="ARBA" id="ARBA00004781"/>
    </source>
</evidence>
<dbReference type="OrthoDB" id="9803892at2"/>
<dbReference type="InterPro" id="IPR005913">
    <property type="entry name" value="dTDP_dehydrorham_reduct"/>
</dbReference>
<sequence length="289" mass="32656">MKTILVTGSNGQVGNELKVYSNQVPNYNFIFLDRELLDIAEEGALSEFISKNQIESEIIAVINAAAYTAVDLAEKEEALAYAVNTLGPYYLAKETKKLGIKFVHISTDYVFDGKNWLPYLETDVKNPLSVYGKTKSKGEDLVMQEDADAIIIRTSWVYSKFGKNFFKTIAKLGREKKQLNVVDDQIGTPTWAGDIARASFLAAISKQKGIYHFTNEGIASWYDFAFEIIKEYGLSCSVIPVSTKDYGGSLVDRPHYSVLNKQKFFKDFEFEKFHWRTRLSQLVLDSAVL</sequence>
<dbReference type="Proteomes" id="UP000297649">
    <property type="component" value="Unassembled WGS sequence"/>
</dbReference>
<dbReference type="InterPro" id="IPR036291">
    <property type="entry name" value="NAD(P)-bd_dom_sf"/>
</dbReference>
<keyword evidence="6" id="KW-0521">NADP</keyword>
<dbReference type="PANTHER" id="PTHR10491">
    <property type="entry name" value="DTDP-4-DEHYDRORHAMNOSE REDUCTASE"/>
    <property type="match status" value="1"/>
</dbReference>
<evidence type="ECO:0000313" key="9">
    <source>
        <dbReference type="Proteomes" id="UP000297649"/>
    </source>
</evidence>
<dbReference type="Gene3D" id="3.90.25.10">
    <property type="entry name" value="UDP-galactose 4-epimerase, domain 1"/>
    <property type="match status" value="1"/>
</dbReference>
<protein>
    <recommendedName>
        <fullName evidence="4 6">dTDP-4-dehydrorhamnose reductase</fullName>
        <ecNumber evidence="3 6">1.1.1.133</ecNumber>
    </recommendedName>
</protein>
<proteinExistence type="inferred from homology"/>
<dbReference type="CDD" id="cd05254">
    <property type="entry name" value="dTDP_HR_like_SDR_e"/>
    <property type="match status" value="1"/>
</dbReference>
<keyword evidence="6 8" id="KW-0560">Oxidoreductase</keyword>
<organism evidence="8 9">
    <name type="scientific">Leptospira bandrabouensis</name>
    <dbReference type="NCBI Taxonomy" id="2484903"/>
    <lineage>
        <taxon>Bacteria</taxon>
        <taxon>Pseudomonadati</taxon>
        <taxon>Spirochaetota</taxon>
        <taxon>Spirochaetia</taxon>
        <taxon>Leptospirales</taxon>
        <taxon>Leptospiraceae</taxon>
        <taxon>Leptospira</taxon>
    </lineage>
</organism>
<keyword evidence="9" id="KW-1185">Reference proteome</keyword>
<feature type="domain" description="RmlD-like substrate binding" evidence="7">
    <location>
        <begin position="3"/>
        <end position="283"/>
    </location>
</feature>
<reference evidence="8" key="1">
    <citation type="journal article" date="2019" name="PLoS Negl. Trop. Dis.">
        <title>Revisiting the worldwide diversity of Leptospira species in the environment.</title>
        <authorList>
            <person name="Vincent A.T."/>
            <person name="Schiettekatte O."/>
            <person name="Bourhy P."/>
            <person name="Veyrier F.J."/>
            <person name="Picardeau M."/>
        </authorList>
    </citation>
    <scope>NUCLEOTIDE SEQUENCE [LARGE SCALE GENOMIC DNA]</scope>
    <source>
        <strain evidence="8">201601109</strain>
    </source>
</reference>
<dbReference type="GO" id="GO:0005829">
    <property type="term" value="C:cytosol"/>
    <property type="evidence" value="ECO:0007669"/>
    <property type="project" value="TreeGrafter"/>
</dbReference>
<dbReference type="PANTHER" id="PTHR10491:SF4">
    <property type="entry name" value="METHIONINE ADENOSYLTRANSFERASE 2 SUBUNIT BETA"/>
    <property type="match status" value="1"/>
</dbReference>
<dbReference type="SUPFAM" id="SSF51735">
    <property type="entry name" value="NAD(P)-binding Rossmann-fold domains"/>
    <property type="match status" value="1"/>
</dbReference>
<dbReference type="EC" id="1.1.1.133" evidence="3 6"/>
<accession>A0A6H3NKT3</accession>
<comment type="function">
    <text evidence="6">Catalyzes the reduction of dTDP-6-deoxy-L-lyxo-4-hexulose to yield dTDP-L-rhamnose.</text>
</comment>